<sequence length="104" mass="11629">MPVLAAVAVAHRRERRPKLPTGMEPVFKVIARLLAGNRWPFRLHAKPPLHQCAASGVFGEVDRKVGRRALRWFFDHAATPTPRNIDRVPWSSGGIAAQHRAPIL</sequence>
<dbReference type="Proteomes" id="UP000475385">
    <property type="component" value="Unassembled WGS sequence"/>
</dbReference>
<dbReference type="EMBL" id="JAAIKB010000009">
    <property type="protein sequence ID" value="NGM22510.1"/>
    <property type="molecule type" value="Genomic_DNA"/>
</dbReference>
<dbReference type="AlphaFoldDB" id="A0A6M1LQ51"/>
<name>A0A6M1LQ51_9PROT</name>
<keyword evidence="2" id="KW-1185">Reference proteome</keyword>
<evidence type="ECO:0000313" key="1">
    <source>
        <dbReference type="EMBL" id="NGM22510.1"/>
    </source>
</evidence>
<gene>
    <name evidence="1" type="ORF">G3576_21015</name>
</gene>
<accession>A0A6M1LQ51</accession>
<dbReference type="RefSeq" id="WP_164696398.1">
    <property type="nucleotide sequence ID" value="NZ_JAAIKB010000009.1"/>
</dbReference>
<organism evidence="1 2">
    <name type="scientific">Falsiroseomonas algicola</name>
    <dbReference type="NCBI Taxonomy" id="2716930"/>
    <lineage>
        <taxon>Bacteria</taxon>
        <taxon>Pseudomonadati</taxon>
        <taxon>Pseudomonadota</taxon>
        <taxon>Alphaproteobacteria</taxon>
        <taxon>Acetobacterales</taxon>
        <taxon>Roseomonadaceae</taxon>
        <taxon>Falsiroseomonas</taxon>
    </lineage>
</organism>
<proteinExistence type="predicted"/>
<evidence type="ECO:0000313" key="2">
    <source>
        <dbReference type="Proteomes" id="UP000475385"/>
    </source>
</evidence>
<evidence type="ECO:0008006" key="3">
    <source>
        <dbReference type="Google" id="ProtNLM"/>
    </source>
</evidence>
<protein>
    <recommendedName>
        <fullName evidence="3">Transposase</fullName>
    </recommendedName>
</protein>
<comment type="caution">
    <text evidence="1">The sequence shown here is derived from an EMBL/GenBank/DDBJ whole genome shotgun (WGS) entry which is preliminary data.</text>
</comment>
<reference evidence="1 2" key="1">
    <citation type="submission" date="2020-03" db="EMBL/GenBank/DDBJ databases">
        <title>Roseomonas stagni sp. nov., isolated from pond water in Japan.</title>
        <authorList>
            <person name="Furuhata K."/>
            <person name="Miyamoto H."/>
            <person name="Goto K."/>
        </authorList>
    </citation>
    <scope>NUCLEOTIDE SEQUENCE [LARGE SCALE GENOMIC DNA]</scope>
    <source>
        <strain evidence="1 2">PeD5</strain>
    </source>
</reference>